<reference evidence="2" key="1">
    <citation type="journal article" date="2023" name="G3 (Bethesda)">
        <title>Genome assembly and association tests identify interacting loci associated with vigor, precocity, and sex in interspecific pistachio rootstocks.</title>
        <authorList>
            <person name="Palmer W."/>
            <person name="Jacygrad E."/>
            <person name="Sagayaradj S."/>
            <person name="Cavanaugh K."/>
            <person name="Han R."/>
            <person name="Bertier L."/>
            <person name="Beede B."/>
            <person name="Kafkas S."/>
            <person name="Golino D."/>
            <person name="Preece J."/>
            <person name="Michelmore R."/>
        </authorList>
    </citation>
    <scope>NUCLEOTIDE SEQUENCE [LARGE SCALE GENOMIC DNA]</scope>
</reference>
<sequence>MEGMNKLQYNEKGLPPCCPKRTASKSSPFSVMASTPGSFQVWKKPYFMNHGGSGASSSGGTKSYFSHFDPKTTILPMVNDLNYKKSQNPSPPSDKNPMPSGDNINSAKKTQPGSAALTRLYRNIDPNMDTKRLRRIISNRVSAQKSRLKKLQYVTDMERKVKILEAQICVLNPQVEIYKNHQRRLEMEQERLNQRMATYRNNNMLRDVEIEENKAEVTRLRQLHLTQLQERMKAQNRMPFWQSAGMNEMAMPGINRSGLETMFFINSNQGQYGENTEEMNGVKQLKLKKLAAETTGVDWLNMNLMQPQNSGQMLMMPGWELGLPVQMPSQPQPPPKEDINLNLGEIEQIHSLNVGQNF</sequence>
<evidence type="ECO:0000313" key="1">
    <source>
        <dbReference type="EMBL" id="KAJ0021356.1"/>
    </source>
</evidence>
<proteinExistence type="predicted"/>
<dbReference type="EMBL" id="CM047746">
    <property type="protein sequence ID" value="KAJ0021356.1"/>
    <property type="molecule type" value="Genomic_DNA"/>
</dbReference>
<name>A0ACC0XQ23_9ROSI</name>
<gene>
    <name evidence="1" type="ORF">Pint_32496</name>
</gene>
<protein>
    <submittedName>
        <fullName evidence="1">Uncharacterized protein</fullName>
    </submittedName>
</protein>
<organism evidence="1 2">
    <name type="scientific">Pistacia integerrima</name>
    <dbReference type="NCBI Taxonomy" id="434235"/>
    <lineage>
        <taxon>Eukaryota</taxon>
        <taxon>Viridiplantae</taxon>
        <taxon>Streptophyta</taxon>
        <taxon>Embryophyta</taxon>
        <taxon>Tracheophyta</taxon>
        <taxon>Spermatophyta</taxon>
        <taxon>Magnoliopsida</taxon>
        <taxon>eudicotyledons</taxon>
        <taxon>Gunneridae</taxon>
        <taxon>Pentapetalae</taxon>
        <taxon>rosids</taxon>
        <taxon>malvids</taxon>
        <taxon>Sapindales</taxon>
        <taxon>Anacardiaceae</taxon>
        <taxon>Pistacia</taxon>
    </lineage>
</organism>
<accession>A0ACC0XQ23</accession>
<comment type="caution">
    <text evidence="1">The sequence shown here is derived from an EMBL/GenBank/DDBJ whole genome shotgun (WGS) entry which is preliminary data.</text>
</comment>
<keyword evidence="2" id="KW-1185">Reference proteome</keyword>
<evidence type="ECO:0000313" key="2">
    <source>
        <dbReference type="Proteomes" id="UP001163603"/>
    </source>
</evidence>
<dbReference type="Proteomes" id="UP001163603">
    <property type="component" value="Chromosome 11"/>
</dbReference>